<comment type="caution">
    <text evidence="12">The sequence shown here is derived from an EMBL/GenBank/DDBJ whole genome shotgun (WGS) entry which is preliminary data.</text>
</comment>
<dbReference type="Proteomes" id="UP000770785">
    <property type="component" value="Unassembled WGS sequence"/>
</dbReference>
<keyword evidence="7 8" id="KW-0998">Cell outer membrane</keyword>
<organism evidence="12 13">
    <name type="scientific">Neolewinella antarctica</name>
    <dbReference type="NCBI Taxonomy" id="442734"/>
    <lineage>
        <taxon>Bacteria</taxon>
        <taxon>Pseudomonadati</taxon>
        <taxon>Bacteroidota</taxon>
        <taxon>Saprospiria</taxon>
        <taxon>Saprospirales</taxon>
        <taxon>Lewinellaceae</taxon>
        <taxon>Neolewinella</taxon>
    </lineage>
</organism>
<evidence type="ECO:0000259" key="10">
    <source>
        <dbReference type="Pfam" id="PF00593"/>
    </source>
</evidence>
<evidence type="ECO:0000256" key="7">
    <source>
        <dbReference type="ARBA" id="ARBA00023237"/>
    </source>
</evidence>
<dbReference type="InterPro" id="IPR023997">
    <property type="entry name" value="TonB-dep_OMP_SusC/RagA_CS"/>
</dbReference>
<dbReference type="NCBIfam" id="TIGR04056">
    <property type="entry name" value="OMP_RagA_SusC"/>
    <property type="match status" value="1"/>
</dbReference>
<dbReference type="NCBIfam" id="TIGR04057">
    <property type="entry name" value="SusC_RagA_signa"/>
    <property type="match status" value="1"/>
</dbReference>
<evidence type="ECO:0000256" key="8">
    <source>
        <dbReference type="PROSITE-ProRule" id="PRU01360"/>
    </source>
</evidence>
<evidence type="ECO:0000256" key="4">
    <source>
        <dbReference type="ARBA" id="ARBA00022692"/>
    </source>
</evidence>
<evidence type="ECO:0000256" key="5">
    <source>
        <dbReference type="ARBA" id="ARBA00023077"/>
    </source>
</evidence>
<keyword evidence="3 8" id="KW-1134">Transmembrane beta strand</keyword>
<keyword evidence="6 8" id="KW-0472">Membrane</keyword>
<keyword evidence="5 9" id="KW-0798">TonB box</keyword>
<feature type="domain" description="TonB-dependent receptor-like beta-barrel" evidence="10">
    <location>
        <begin position="380"/>
        <end position="904"/>
    </location>
</feature>
<dbReference type="Pfam" id="PF07715">
    <property type="entry name" value="Plug"/>
    <property type="match status" value="1"/>
</dbReference>
<comment type="subcellular location">
    <subcellularLocation>
        <location evidence="1 8">Cell outer membrane</location>
        <topology evidence="1 8">Multi-pass membrane protein</topology>
    </subcellularLocation>
</comment>
<keyword evidence="2 8" id="KW-0813">Transport</keyword>
<dbReference type="PROSITE" id="PS52016">
    <property type="entry name" value="TONB_DEPENDENT_REC_3"/>
    <property type="match status" value="1"/>
</dbReference>
<feature type="domain" description="TonB-dependent receptor plug" evidence="11">
    <location>
        <begin position="85"/>
        <end position="200"/>
    </location>
</feature>
<evidence type="ECO:0000256" key="1">
    <source>
        <dbReference type="ARBA" id="ARBA00004571"/>
    </source>
</evidence>
<dbReference type="SUPFAM" id="SSF49464">
    <property type="entry name" value="Carboxypeptidase regulatory domain-like"/>
    <property type="match status" value="1"/>
</dbReference>
<dbReference type="InterPro" id="IPR000531">
    <property type="entry name" value="Beta-barrel_TonB"/>
</dbReference>
<evidence type="ECO:0000313" key="12">
    <source>
        <dbReference type="EMBL" id="NJC28448.1"/>
    </source>
</evidence>
<evidence type="ECO:0000256" key="6">
    <source>
        <dbReference type="ARBA" id="ARBA00023136"/>
    </source>
</evidence>
<dbReference type="Gene3D" id="2.40.170.20">
    <property type="entry name" value="TonB-dependent receptor, beta-barrel domain"/>
    <property type="match status" value="1"/>
</dbReference>
<dbReference type="InterPro" id="IPR023996">
    <property type="entry name" value="TonB-dep_OMP_SusC/RagA"/>
</dbReference>
<protein>
    <submittedName>
        <fullName evidence="12">TonB-linked SusC/RagA family outer membrane protein</fullName>
    </submittedName>
</protein>
<dbReference type="Pfam" id="PF13715">
    <property type="entry name" value="CarbopepD_reg_2"/>
    <property type="match status" value="1"/>
</dbReference>
<dbReference type="RefSeq" id="WP_168040478.1">
    <property type="nucleotide sequence ID" value="NZ_JAATJH010000012.1"/>
</dbReference>
<evidence type="ECO:0000256" key="3">
    <source>
        <dbReference type="ARBA" id="ARBA00022452"/>
    </source>
</evidence>
<dbReference type="EMBL" id="JAATJH010000012">
    <property type="protein sequence ID" value="NJC28448.1"/>
    <property type="molecule type" value="Genomic_DNA"/>
</dbReference>
<reference evidence="12 13" key="1">
    <citation type="submission" date="2020-03" db="EMBL/GenBank/DDBJ databases">
        <title>Genomic Encyclopedia of Type Strains, Phase IV (KMG-IV): sequencing the most valuable type-strain genomes for metagenomic binning, comparative biology and taxonomic classification.</title>
        <authorList>
            <person name="Goeker M."/>
        </authorList>
    </citation>
    <scope>NUCLEOTIDE SEQUENCE [LARGE SCALE GENOMIC DNA]</scope>
    <source>
        <strain evidence="12 13">DSM 105096</strain>
    </source>
</reference>
<comment type="similarity">
    <text evidence="8 9">Belongs to the TonB-dependent receptor family.</text>
</comment>
<dbReference type="InterPro" id="IPR008969">
    <property type="entry name" value="CarboxyPept-like_regulatory"/>
</dbReference>
<dbReference type="InterPro" id="IPR036942">
    <property type="entry name" value="Beta-barrel_TonB_sf"/>
</dbReference>
<proteinExistence type="inferred from homology"/>
<dbReference type="InterPro" id="IPR039426">
    <property type="entry name" value="TonB-dep_rcpt-like"/>
</dbReference>
<name>A0ABX0XGI6_9BACT</name>
<dbReference type="InterPro" id="IPR012910">
    <property type="entry name" value="Plug_dom"/>
</dbReference>
<keyword evidence="4 8" id="KW-0812">Transmembrane</keyword>
<dbReference type="Pfam" id="PF00593">
    <property type="entry name" value="TonB_dep_Rec_b-barrel"/>
    <property type="match status" value="1"/>
</dbReference>
<keyword evidence="13" id="KW-1185">Reference proteome</keyword>
<evidence type="ECO:0000256" key="2">
    <source>
        <dbReference type="ARBA" id="ARBA00022448"/>
    </source>
</evidence>
<accession>A0ABX0XGI6</accession>
<dbReference type="InterPro" id="IPR037066">
    <property type="entry name" value="Plug_dom_sf"/>
</dbReference>
<dbReference type="SUPFAM" id="SSF56935">
    <property type="entry name" value="Porins"/>
    <property type="match status" value="1"/>
</dbReference>
<gene>
    <name evidence="12" type="ORF">GGR27_003971</name>
</gene>
<evidence type="ECO:0000259" key="11">
    <source>
        <dbReference type="Pfam" id="PF07715"/>
    </source>
</evidence>
<dbReference type="Gene3D" id="2.170.130.10">
    <property type="entry name" value="TonB-dependent receptor, plug domain"/>
    <property type="match status" value="1"/>
</dbReference>
<evidence type="ECO:0000313" key="13">
    <source>
        <dbReference type="Proteomes" id="UP000770785"/>
    </source>
</evidence>
<evidence type="ECO:0000256" key="9">
    <source>
        <dbReference type="RuleBase" id="RU003357"/>
    </source>
</evidence>
<sequence>MAIPLIGATILEAGTSSGTVTDIDGGFAMTLSEGAKQLRISYTGFITKNVPVTNVTSYEIILAESSSTLDEVVVIGYGSTSKRFLTDNVVKLSSEDIDKVPVANFQSTFAGKAAGVRVTQTNGKVDAGINIRVRGASSVSAGSQPLYVLDGVPLINQNESQNGAPTNPLLSLSPSEIESIDILKDASSAAIYGARGANGVVLITTKRGKIGKARMNLNVSTGTSSPTNLVEFLNAEEYVELLTEASVNGGEEARVIRTLDAISNGTDWRNGEVDTDWNDEAFRSGSQTNANFSVSGGDEKTIYYFGGAYNDTEGILLGNALERFSARTNLKHNFTDRFSAGLNLGYSTTTIDRIANDNAFVNPIQAIAQAPISPARLADGTPYAGTVYPNFLLELDFGNYVTKLRRLTGKAYGQYKILDGLSFNTDFGYDMSYQTEDQFRGSRTPFQATNGQVRNSNSVQESYVFTNYLTYERDLTEKHNINLVAGTEFNQADRFFNSVTGNEFPSDDFQTINSAAEITEGLGVRSSYAFFSYFGRAQYVYDGRYFVKGSIRRDGSSRFGANSRYGIFPAGSIGWIVSQEPWLQNNPTLSFLKLRLSYGQLGNSEIGNFPSLFLFQGTSYNQRSGIQPTQPGNNDLTWETSTQLDLGLEFGLLDSRLSGEIDFYNKRTEGLLFEVPLPGSSGATAINQNIGILDNRGVEFVLNADLINSDGFVWNANFNAARNFNELVELPNNNADVIFSQNINRVGEPISAHYLPEYAGVDPENGDALYFINGDGEDAGETTNSVNEANRKVVGNPFPDWTAGFTNTISYRGVTLNFTFMGEWGASVYNGGGRFQSANGDFYDNQTVDQLNRWQNPGDITDVPEARFFGGNGTANSTRYLDRADFIRLRNLTLSYDLPRLFNDKVGLSDTQIYFTGINLLTFTDFPGYDPESRNDSNDDLSTGQSFYSAPAAKTVSVGINVNF</sequence>